<dbReference type="RefSeq" id="WP_180214527.1">
    <property type="nucleotide sequence ID" value="NZ_AP022871.1"/>
</dbReference>
<dbReference type="AlphaFoldDB" id="A0A6F8YN02"/>
<dbReference type="InterPro" id="IPR015813">
    <property type="entry name" value="Pyrv/PenolPyrv_kinase-like_dom"/>
</dbReference>
<dbReference type="GO" id="GO:0047777">
    <property type="term" value="F:(S)-citramalyl-CoA lyase activity"/>
    <property type="evidence" value="ECO:0007669"/>
    <property type="project" value="TreeGrafter"/>
</dbReference>
<reference evidence="1 2" key="1">
    <citation type="submission" date="2020-03" db="EMBL/GenBank/DDBJ databases">
        <title>Whole genome shotgun sequence of Phytohabitans suffuscus NBRC 105367.</title>
        <authorList>
            <person name="Komaki H."/>
            <person name="Tamura T."/>
        </authorList>
    </citation>
    <scope>NUCLEOTIDE SEQUENCE [LARGE SCALE GENOMIC DNA]</scope>
    <source>
        <strain evidence="1 2">NBRC 105367</strain>
    </source>
</reference>
<evidence type="ECO:0000313" key="2">
    <source>
        <dbReference type="Proteomes" id="UP000503011"/>
    </source>
</evidence>
<name>A0A6F8YN02_9ACTN</name>
<protein>
    <recommendedName>
        <fullName evidence="3">HpcH/HpaI aldolase/citrate lyase domain-containing protein</fullName>
    </recommendedName>
</protein>
<gene>
    <name evidence="1" type="ORF">Psuf_047460</name>
</gene>
<proteinExistence type="predicted"/>
<sequence length="98" mass="10281">MSVYPDISDMDGLAASCRLGRRQGFLGRAAIHPRQLPVIAAAFRPAPDEVARAKELLAAMADAAGAGEGTVVLADGRFADRAMLGAARRVVELAARYT</sequence>
<dbReference type="KEGG" id="psuu:Psuf_047460"/>
<dbReference type="InterPro" id="IPR040186">
    <property type="entry name" value="Citramalyl-CoA_lyase"/>
</dbReference>
<dbReference type="GO" id="GO:0106064">
    <property type="term" value="P:regulation of cobalamin metabolic process"/>
    <property type="evidence" value="ECO:0007669"/>
    <property type="project" value="TreeGrafter"/>
</dbReference>
<evidence type="ECO:0008006" key="3">
    <source>
        <dbReference type="Google" id="ProtNLM"/>
    </source>
</evidence>
<dbReference type="EMBL" id="AP022871">
    <property type="protein sequence ID" value="BCB87433.1"/>
    <property type="molecule type" value="Genomic_DNA"/>
</dbReference>
<keyword evidence="2" id="KW-1185">Reference proteome</keyword>
<reference evidence="1 2" key="2">
    <citation type="submission" date="2020-03" db="EMBL/GenBank/DDBJ databases">
        <authorList>
            <person name="Ichikawa N."/>
            <person name="Kimura A."/>
            <person name="Kitahashi Y."/>
            <person name="Uohara A."/>
        </authorList>
    </citation>
    <scope>NUCLEOTIDE SEQUENCE [LARGE SCALE GENOMIC DNA]</scope>
    <source>
        <strain evidence="1 2">NBRC 105367</strain>
    </source>
</reference>
<dbReference type="InterPro" id="IPR040442">
    <property type="entry name" value="Pyrv_kinase-like_dom_sf"/>
</dbReference>
<organism evidence="1 2">
    <name type="scientific">Phytohabitans suffuscus</name>
    <dbReference type="NCBI Taxonomy" id="624315"/>
    <lineage>
        <taxon>Bacteria</taxon>
        <taxon>Bacillati</taxon>
        <taxon>Actinomycetota</taxon>
        <taxon>Actinomycetes</taxon>
        <taxon>Micromonosporales</taxon>
        <taxon>Micromonosporaceae</taxon>
    </lineage>
</organism>
<accession>A0A6F8YN02</accession>
<evidence type="ECO:0000313" key="1">
    <source>
        <dbReference type="EMBL" id="BCB87433.1"/>
    </source>
</evidence>
<dbReference type="SUPFAM" id="SSF51621">
    <property type="entry name" value="Phosphoenolpyruvate/pyruvate domain"/>
    <property type="match status" value="1"/>
</dbReference>
<dbReference type="Proteomes" id="UP000503011">
    <property type="component" value="Chromosome"/>
</dbReference>
<dbReference type="PANTHER" id="PTHR11105:SF0">
    <property type="entry name" value="CITRAMALYL-COA LYASE, MITOCHONDRIAL"/>
    <property type="match status" value="1"/>
</dbReference>
<dbReference type="Gene3D" id="3.20.20.60">
    <property type="entry name" value="Phosphoenolpyruvate-binding domains"/>
    <property type="match status" value="1"/>
</dbReference>
<dbReference type="PANTHER" id="PTHR11105">
    <property type="entry name" value="CITRATE LYASE SUBUNIT BETA-RELATED"/>
    <property type="match status" value="1"/>
</dbReference>